<comment type="caution">
    <text evidence="2">The sequence shown here is derived from an EMBL/GenBank/DDBJ whole genome shotgun (WGS) entry which is preliminary data.</text>
</comment>
<dbReference type="STRING" id="1703345.A3860_32335"/>
<proteinExistence type="predicted"/>
<reference evidence="2 3" key="1">
    <citation type="submission" date="2016-03" db="EMBL/GenBank/DDBJ databases">
        <title>Niastella vici sp. nov., isolated from farmland soil.</title>
        <authorList>
            <person name="Chen L."/>
            <person name="Wang D."/>
            <person name="Yang S."/>
            <person name="Wang G."/>
        </authorList>
    </citation>
    <scope>NUCLEOTIDE SEQUENCE [LARGE SCALE GENOMIC DNA]</scope>
    <source>
        <strain evidence="2 3">DJ57</strain>
    </source>
</reference>
<dbReference type="EMBL" id="LVYD01000059">
    <property type="protein sequence ID" value="OQP60690.1"/>
    <property type="molecule type" value="Genomic_DNA"/>
</dbReference>
<dbReference type="RefSeq" id="WP_081152499.1">
    <property type="nucleotide sequence ID" value="NZ_LVYD01000059.1"/>
</dbReference>
<evidence type="ECO:0000256" key="1">
    <source>
        <dbReference type="SAM" id="MobiDB-lite"/>
    </source>
</evidence>
<sequence length="582" mass="65815">MSPNNNFFLFLAIFNLLFVTGCSGQSGNKSTDPIDALLNQERKNQDNAKYGNKNPDITVISDSQRVEAMRHEIEKKIRLQEKTNKEKNKKKSPVEAYKGGDKTAVPAIVQILKGNNKIKKQEVLGELCKNFDDGGYSIKEHEIIDLVLRDIDDPVYEKDAVQLAGLNELPGFDRKFEARLLTGRSTDEGRIFFWLGKKATSDKALAYFARKVKENKVAPIELNGIIGGLEGYAENGSPELKTQVGQMALDIYRKKFIPDNDFEELKQSTYTSNSAEGLLTCLFECGDKDVIPIANDILARGIRVTGPVKALLRLEGDRHLEKVYQLLRSEDNFFTGLDLVESIERKYVDDKMLKEVLVQFGKRKEIEDYQVQRIVITFVTLKAEDYIKNSADITDGKVAERLKKYFALNQISTDLVIADLKSKGLITKSPDSATIGRVKKESSNNQGAFIYSLLELQNITLYFDAETDFLPVNYDELLKGFAKKSEGLLSNMVVWMDVKEDKAKQKFSYVITVIYKDHAFIVKPEDVGDWYDVMTVNALLDKMLELSGSPKRFNSLETGDQTVRYIFGVPGVVKEIVKKYEI</sequence>
<protein>
    <submittedName>
        <fullName evidence="2">Uncharacterized protein</fullName>
    </submittedName>
</protein>
<evidence type="ECO:0000313" key="2">
    <source>
        <dbReference type="EMBL" id="OQP60690.1"/>
    </source>
</evidence>
<accession>A0A1V9FQS3</accession>
<organism evidence="2 3">
    <name type="scientific">Niastella vici</name>
    <dbReference type="NCBI Taxonomy" id="1703345"/>
    <lineage>
        <taxon>Bacteria</taxon>
        <taxon>Pseudomonadati</taxon>
        <taxon>Bacteroidota</taxon>
        <taxon>Chitinophagia</taxon>
        <taxon>Chitinophagales</taxon>
        <taxon>Chitinophagaceae</taxon>
        <taxon>Niastella</taxon>
    </lineage>
</organism>
<gene>
    <name evidence="2" type="ORF">A3860_32335</name>
</gene>
<dbReference type="AlphaFoldDB" id="A0A1V9FQS3"/>
<keyword evidence="3" id="KW-1185">Reference proteome</keyword>
<dbReference type="Proteomes" id="UP000192796">
    <property type="component" value="Unassembled WGS sequence"/>
</dbReference>
<feature type="region of interest" description="Disordered" evidence="1">
    <location>
        <begin position="79"/>
        <end position="98"/>
    </location>
</feature>
<evidence type="ECO:0000313" key="3">
    <source>
        <dbReference type="Proteomes" id="UP000192796"/>
    </source>
</evidence>
<dbReference type="OrthoDB" id="620308at2"/>
<name>A0A1V9FQS3_9BACT</name>